<feature type="domain" description="Glycosyltransferase family 28 N-terminal" evidence="11">
    <location>
        <begin position="5"/>
        <end position="137"/>
    </location>
</feature>
<evidence type="ECO:0000256" key="3">
    <source>
        <dbReference type="ARBA" id="ARBA00022676"/>
    </source>
</evidence>
<dbReference type="Pfam" id="PF04101">
    <property type="entry name" value="Glyco_tran_28_C"/>
    <property type="match status" value="1"/>
</dbReference>
<evidence type="ECO:0000256" key="9">
    <source>
        <dbReference type="ARBA" id="ARBA00023316"/>
    </source>
</evidence>
<evidence type="ECO:0000259" key="12">
    <source>
        <dbReference type="Pfam" id="PF04101"/>
    </source>
</evidence>
<keyword evidence="6 10" id="KW-0573">Peptidoglycan synthesis</keyword>
<dbReference type="PANTHER" id="PTHR21015">
    <property type="entry name" value="UDP-N-ACETYLGLUCOSAMINE--N-ACETYLMURAMYL-(PENTAPEPTIDE) PYROPHOSPHORYL-UNDECAPRENOL N-ACETYLGLUCOSAMINE TRANSFERASE 1"/>
    <property type="match status" value="1"/>
</dbReference>
<keyword evidence="7 10" id="KW-0472">Membrane</keyword>
<dbReference type="GO" id="GO:0051301">
    <property type="term" value="P:cell division"/>
    <property type="evidence" value="ECO:0007669"/>
    <property type="project" value="UniProtKB-KW"/>
</dbReference>
<evidence type="ECO:0000313" key="14">
    <source>
        <dbReference type="Proteomes" id="UP000234545"/>
    </source>
</evidence>
<dbReference type="SUPFAM" id="SSF53756">
    <property type="entry name" value="UDP-Glycosyltransferase/glycogen phosphorylase"/>
    <property type="match status" value="1"/>
</dbReference>
<dbReference type="EC" id="2.4.1.227" evidence="10"/>
<proteinExistence type="inferred from homology"/>
<dbReference type="CDD" id="cd03785">
    <property type="entry name" value="GT28_MurG"/>
    <property type="match status" value="1"/>
</dbReference>
<comment type="catalytic activity">
    <reaction evidence="10">
        <text>di-trans,octa-cis-undecaprenyl diphospho-N-acetyl-alpha-D-muramoyl-L-alanyl-D-glutamyl-meso-2,6-diaminopimeloyl-D-alanyl-D-alanine + UDP-N-acetyl-alpha-D-glucosamine = di-trans,octa-cis-undecaprenyl diphospho-[N-acetyl-alpha-D-glucosaminyl-(1-&gt;4)]-N-acetyl-alpha-D-muramoyl-L-alanyl-D-glutamyl-meso-2,6-diaminopimeloyl-D-alanyl-D-alanine + UDP + H(+)</text>
        <dbReference type="Rhea" id="RHEA:31227"/>
        <dbReference type="ChEBI" id="CHEBI:15378"/>
        <dbReference type="ChEBI" id="CHEBI:57705"/>
        <dbReference type="ChEBI" id="CHEBI:58223"/>
        <dbReference type="ChEBI" id="CHEBI:61387"/>
        <dbReference type="ChEBI" id="CHEBI:61388"/>
        <dbReference type="EC" id="2.4.1.227"/>
    </reaction>
</comment>
<feature type="binding site" evidence="10">
    <location>
        <begin position="12"/>
        <end position="14"/>
    </location>
    <ligand>
        <name>UDP-N-acetyl-alpha-D-glucosamine</name>
        <dbReference type="ChEBI" id="CHEBI:57705"/>
    </ligand>
</feature>
<dbReference type="GO" id="GO:0005975">
    <property type="term" value="P:carbohydrate metabolic process"/>
    <property type="evidence" value="ECO:0007669"/>
    <property type="project" value="InterPro"/>
</dbReference>
<feature type="domain" description="Glycosyl transferase family 28 C-terminal" evidence="12">
    <location>
        <begin position="198"/>
        <end position="360"/>
    </location>
</feature>
<dbReference type="GO" id="GO:0071555">
    <property type="term" value="P:cell wall organization"/>
    <property type="evidence" value="ECO:0007669"/>
    <property type="project" value="UniProtKB-KW"/>
</dbReference>
<feature type="binding site" evidence="10">
    <location>
        <position position="163"/>
    </location>
    <ligand>
        <name>UDP-N-acetyl-alpha-D-glucosamine</name>
        <dbReference type="ChEBI" id="CHEBI:57705"/>
    </ligand>
</feature>
<keyword evidence="5 10" id="KW-0133">Cell shape</keyword>
<feature type="binding site" evidence="10">
    <location>
        <position position="303"/>
    </location>
    <ligand>
        <name>UDP-N-acetyl-alpha-D-glucosamine</name>
        <dbReference type="ChEBI" id="CHEBI:57705"/>
    </ligand>
</feature>
<accession>A0A2I1I6M7</accession>
<keyword evidence="8 10" id="KW-0131">Cell cycle</keyword>
<name>A0A2I1I6M7_9ACTO</name>
<feature type="binding site" evidence="10">
    <location>
        <position position="205"/>
    </location>
    <ligand>
        <name>UDP-N-acetyl-alpha-D-glucosamine</name>
        <dbReference type="ChEBI" id="CHEBI:57705"/>
    </ligand>
</feature>
<comment type="caution">
    <text evidence="10">Lacks conserved residue(s) required for the propagation of feature annotation.</text>
</comment>
<dbReference type="AlphaFoldDB" id="A0A2I1I6M7"/>
<dbReference type="HAMAP" id="MF_00033">
    <property type="entry name" value="MurG"/>
    <property type="match status" value="1"/>
</dbReference>
<evidence type="ECO:0000256" key="6">
    <source>
        <dbReference type="ARBA" id="ARBA00022984"/>
    </source>
</evidence>
<comment type="subcellular location">
    <subcellularLocation>
        <location evidence="10">Cell membrane</location>
        <topology evidence="10">Peripheral membrane protein</topology>
        <orientation evidence="10">Cytoplasmic side</orientation>
    </subcellularLocation>
</comment>
<keyword evidence="3 10" id="KW-0328">Glycosyltransferase</keyword>
<organism evidence="13 14">
    <name type="scientific">Schaalia turicensis</name>
    <dbReference type="NCBI Taxonomy" id="131111"/>
    <lineage>
        <taxon>Bacteria</taxon>
        <taxon>Bacillati</taxon>
        <taxon>Actinomycetota</taxon>
        <taxon>Actinomycetes</taxon>
        <taxon>Actinomycetales</taxon>
        <taxon>Actinomycetaceae</taxon>
        <taxon>Schaalia</taxon>
    </lineage>
</organism>
<keyword evidence="2 10" id="KW-0132">Cell division</keyword>
<evidence type="ECO:0000256" key="10">
    <source>
        <dbReference type="HAMAP-Rule" id="MF_00033"/>
    </source>
</evidence>
<dbReference type="Pfam" id="PF03033">
    <property type="entry name" value="Glyco_transf_28"/>
    <property type="match status" value="1"/>
</dbReference>
<dbReference type="UniPathway" id="UPA00219"/>
<dbReference type="Proteomes" id="UP000234545">
    <property type="component" value="Unassembled WGS sequence"/>
</dbReference>
<dbReference type="GO" id="GO:0050511">
    <property type="term" value="F:undecaprenyldiphospho-muramoylpentapeptide beta-N-acetylglucosaminyltransferase activity"/>
    <property type="evidence" value="ECO:0007669"/>
    <property type="project" value="UniProtKB-UniRule"/>
</dbReference>
<dbReference type="InterPro" id="IPR006009">
    <property type="entry name" value="GlcNAc_MurG"/>
</dbReference>
<dbReference type="InterPro" id="IPR004276">
    <property type="entry name" value="GlycoTrans_28_N"/>
</dbReference>
<keyword evidence="9 10" id="KW-0961">Cell wall biogenesis/degradation</keyword>
<comment type="pathway">
    <text evidence="10">Cell wall biogenesis; peptidoglycan biosynthesis.</text>
</comment>
<comment type="caution">
    <text evidence="13">The sequence shown here is derived from an EMBL/GenBank/DDBJ whole genome shotgun (WGS) entry which is preliminary data.</text>
</comment>
<keyword evidence="1 10" id="KW-1003">Cell membrane</keyword>
<dbReference type="PANTHER" id="PTHR21015:SF22">
    <property type="entry name" value="GLYCOSYLTRANSFERASE"/>
    <property type="match status" value="1"/>
</dbReference>
<evidence type="ECO:0000256" key="4">
    <source>
        <dbReference type="ARBA" id="ARBA00022679"/>
    </source>
</evidence>
<dbReference type="GO" id="GO:0051991">
    <property type="term" value="F:UDP-N-acetyl-D-glucosamine:N-acetylmuramoyl-L-alanyl-D-glutamyl-meso-2,6-diaminopimelyl-D-alanyl-D-alanine-diphosphoundecaprenol 4-beta-N-acetylglucosaminlytransferase activity"/>
    <property type="evidence" value="ECO:0007669"/>
    <property type="project" value="RHEA"/>
</dbReference>
<comment type="similarity">
    <text evidence="10">Belongs to the glycosyltransferase 28 family. MurG subfamily.</text>
</comment>
<dbReference type="RefSeq" id="WP_101627299.1">
    <property type="nucleotide sequence ID" value="NZ_PKKJ01000001.1"/>
</dbReference>
<evidence type="ECO:0000256" key="1">
    <source>
        <dbReference type="ARBA" id="ARBA00022475"/>
    </source>
</evidence>
<dbReference type="GO" id="GO:0008360">
    <property type="term" value="P:regulation of cell shape"/>
    <property type="evidence" value="ECO:0007669"/>
    <property type="project" value="UniProtKB-KW"/>
</dbReference>
<reference evidence="13 14" key="1">
    <citation type="submission" date="2017-12" db="EMBL/GenBank/DDBJ databases">
        <title>Phylogenetic diversity of female urinary microbiome.</title>
        <authorList>
            <person name="Thomas-White K."/>
            <person name="Wolfe A.J."/>
        </authorList>
    </citation>
    <scope>NUCLEOTIDE SEQUENCE [LARGE SCALE GENOMIC DNA]</scope>
    <source>
        <strain evidence="13 14">UMB0250</strain>
    </source>
</reference>
<evidence type="ECO:0000256" key="2">
    <source>
        <dbReference type="ARBA" id="ARBA00022618"/>
    </source>
</evidence>
<evidence type="ECO:0000256" key="5">
    <source>
        <dbReference type="ARBA" id="ARBA00022960"/>
    </source>
</evidence>
<dbReference type="OrthoDB" id="9808936at2"/>
<dbReference type="EMBL" id="PKKJ01000001">
    <property type="protein sequence ID" value="PKY66785.1"/>
    <property type="molecule type" value="Genomic_DNA"/>
</dbReference>
<evidence type="ECO:0000256" key="7">
    <source>
        <dbReference type="ARBA" id="ARBA00023136"/>
    </source>
</evidence>
<evidence type="ECO:0000259" key="11">
    <source>
        <dbReference type="Pfam" id="PF03033"/>
    </source>
</evidence>
<dbReference type="Gene3D" id="3.40.50.2000">
    <property type="entry name" value="Glycogen Phosphorylase B"/>
    <property type="match status" value="2"/>
</dbReference>
<feature type="binding site" evidence="10">
    <location>
        <position position="122"/>
    </location>
    <ligand>
        <name>UDP-N-acetyl-alpha-D-glucosamine</name>
        <dbReference type="ChEBI" id="CHEBI:57705"/>
    </ligand>
</feature>
<protein>
    <recommendedName>
        <fullName evidence="10">UDP-N-acetylglucosamine--N-acetylmuramyl-(pentapeptide) pyrophosphoryl-undecaprenol N-acetylglucosamine transferase</fullName>
        <ecNumber evidence="10">2.4.1.227</ecNumber>
    </recommendedName>
    <alternativeName>
        <fullName evidence="10">Undecaprenyl-PP-MurNAc-pentapeptide-UDPGlcNAc GlcNAc transferase</fullName>
    </alternativeName>
</protein>
<comment type="function">
    <text evidence="10">Cell wall formation. Catalyzes the transfer of a GlcNAc subunit on undecaprenyl-pyrophosphoryl-MurNAc-pentapeptide (lipid intermediate I) to form undecaprenyl-pyrophosphoryl-MurNAc-(pentapeptide)GlcNAc (lipid intermediate II).</text>
</comment>
<gene>
    <name evidence="10" type="primary">murG</name>
    <name evidence="13" type="ORF">CYJ25_00620</name>
</gene>
<evidence type="ECO:0000256" key="8">
    <source>
        <dbReference type="ARBA" id="ARBA00023306"/>
    </source>
</evidence>
<keyword evidence="4 10" id="KW-0808">Transferase</keyword>
<sequence>MLGKVVLAGGGTAGHVNPLLATATVLAKRGYDVEVLGTAQGLESDLVPSAGFPLHVIEKVPFPRRPSPSVFTFPFRWRKAVNQCRLAMRDADVVVGFGGYVSTPAYRAARGAGVPIVIHEQNARPGLANKVGARYANVLALTFANTPLNARKGITQVTGLPLRPAIEELALARQDTDGARVARERGAKNLGVDPKKTTLLVTGGSLGALHLNDAMIGALGDLPDNVQVIHLTGKGKDAPVRSKVEKCSVGDRYLVLDYLTTMEDALACADLVVCRSGAGTVAEMTALSLPCVYVPLAIGNGEQKLNAHDHVASGGALLVDDASFNADTVRQKVFPLLTSPELSAMATASAGLAKIDAASRLADLVVSQIAR</sequence>
<dbReference type="GO" id="GO:0009252">
    <property type="term" value="P:peptidoglycan biosynthetic process"/>
    <property type="evidence" value="ECO:0007669"/>
    <property type="project" value="UniProtKB-UniRule"/>
</dbReference>
<dbReference type="InterPro" id="IPR007235">
    <property type="entry name" value="Glyco_trans_28_C"/>
</dbReference>
<evidence type="ECO:0000313" key="13">
    <source>
        <dbReference type="EMBL" id="PKY66785.1"/>
    </source>
</evidence>
<dbReference type="GO" id="GO:0005886">
    <property type="term" value="C:plasma membrane"/>
    <property type="evidence" value="ECO:0007669"/>
    <property type="project" value="UniProtKB-SubCell"/>
</dbReference>